<proteinExistence type="predicted"/>
<name>A0AAV4PVU0_9ARAC</name>
<sequence length="74" mass="7967">MANSVRGPRFWGGGGYLSFRNCPKSYLNCVGEENGAAPLRGMAPVSFAALGPQKREEEDLLFDLSAPEEEGGFN</sequence>
<organism evidence="1 2">
    <name type="scientific">Caerostris darwini</name>
    <dbReference type="NCBI Taxonomy" id="1538125"/>
    <lineage>
        <taxon>Eukaryota</taxon>
        <taxon>Metazoa</taxon>
        <taxon>Ecdysozoa</taxon>
        <taxon>Arthropoda</taxon>
        <taxon>Chelicerata</taxon>
        <taxon>Arachnida</taxon>
        <taxon>Araneae</taxon>
        <taxon>Araneomorphae</taxon>
        <taxon>Entelegynae</taxon>
        <taxon>Araneoidea</taxon>
        <taxon>Araneidae</taxon>
        <taxon>Caerostris</taxon>
    </lineage>
</organism>
<comment type="caution">
    <text evidence="1">The sequence shown here is derived from an EMBL/GenBank/DDBJ whole genome shotgun (WGS) entry which is preliminary data.</text>
</comment>
<dbReference type="EMBL" id="BPLQ01003370">
    <property type="protein sequence ID" value="GIY00002.1"/>
    <property type="molecule type" value="Genomic_DNA"/>
</dbReference>
<dbReference type="Proteomes" id="UP001054837">
    <property type="component" value="Unassembled WGS sequence"/>
</dbReference>
<reference evidence="1 2" key="1">
    <citation type="submission" date="2021-06" db="EMBL/GenBank/DDBJ databases">
        <title>Caerostris darwini draft genome.</title>
        <authorList>
            <person name="Kono N."/>
            <person name="Arakawa K."/>
        </authorList>
    </citation>
    <scope>NUCLEOTIDE SEQUENCE [LARGE SCALE GENOMIC DNA]</scope>
</reference>
<protein>
    <submittedName>
        <fullName evidence="1">Uncharacterized protein</fullName>
    </submittedName>
</protein>
<gene>
    <name evidence="1" type="ORF">CDAR_609251</name>
</gene>
<evidence type="ECO:0000313" key="1">
    <source>
        <dbReference type="EMBL" id="GIY00002.1"/>
    </source>
</evidence>
<accession>A0AAV4PVU0</accession>
<keyword evidence="2" id="KW-1185">Reference proteome</keyword>
<dbReference type="AlphaFoldDB" id="A0AAV4PVU0"/>
<evidence type="ECO:0000313" key="2">
    <source>
        <dbReference type="Proteomes" id="UP001054837"/>
    </source>
</evidence>